<organism evidence="3 4">
    <name type="scientific">Pseudomonas coleopterorum</name>
    <dbReference type="NCBI Taxonomy" id="1605838"/>
    <lineage>
        <taxon>Bacteria</taxon>
        <taxon>Pseudomonadati</taxon>
        <taxon>Pseudomonadota</taxon>
        <taxon>Gammaproteobacteria</taxon>
        <taxon>Pseudomonadales</taxon>
        <taxon>Pseudomonadaceae</taxon>
        <taxon>Pseudomonas</taxon>
    </lineage>
</organism>
<dbReference type="AlphaFoldDB" id="A0AAJ6LW00"/>
<evidence type="ECO:0000256" key="1">
    <source>
        <dbReference type="SAM" id="MobiDB-lite"/>
    </source>
</evidence>
<keyword evidence="2" id="KW-0812">Transmembrane</keyword>
<evidence type="ECO:0000313" key="4">
    <source>
        <dbReference type="Proteomes" id="UP001258207"/>
    </source>
</evidence>
<evidence type="ECO:0000256" key="2">
    <source>
        <dbReference type="SAM" id="Phobius"/>
    </source>
</evidence>
<feature type="region of interest" description="Disordered" evidence="1">
    <location>
        <begin position="34"/>
        <end position="60"/>
    </location>
</feature>
<reference evidence="3" key="1">
    <citation type="submission" date="2023-09" db="EMBL/GenBank/DDBJ databases">
        <title>First report of Pseudomonas coleopterorum DJ13 causing leaf spot on Rhododendron pulchrum Sweet in China.</title>
        <authorList>
            <person name="Zhang Y."/>
        </authorList>
    </citation>
    <scope>NUCLEOTIDE SEQUENCE</scope>
    <source>
        <strain evidence="3">DJ13</strain>
    </source>
</reference>
<name>A0AAJ6LW00_9PSED</name>
<feature type="transmembrane region" description="Helical" evidence="2">
    <location>
        <begin position="6"/>
        <end position="26"/>
    </location>
</feature>
<gene>
    <name evidence="3" type="ORF">RI108_11125</name>
</gene>
<keyword evidence="2" id="KW-1133">Transmembrane helix</keyword>
<evidence type="ECO:0000313" key="3">
    <source>
        <dbReference type="EMBL" id="WNC07890.1"/>
    </source>
</evidence>
<proteinExistence type="predicted"/>
<protein>
    <submittedName>
        <fullName evidence="3">Uncharacterized protein</fullName>
    </submittedName>
</protein>
<accession>A0AAJ6LW00</accession>
<dbReference type="EMBL" id="CP134081">
    <property type="protein sequence ID" value="WNC07890.1"/>
    <property type="molecule type" value="Genomic_DNA"/>
</dbReference>
<sequence>MSLAMIIFSLIAGWMAVAAAMLWGVLRIARRHQHHEPQVRQQVKPKAAVTLRRTSTPQHI</sequence>
<keyword evidence="2" id="KW-0472">Membrane</keyword>
<dbReference type="RefSeq" id="WP_090358327.1">
    <property type="nucleotide sequence ID" value="NZ_CP134081.1"/>
</dbReference>
<dbReference type="Proteomes" id="UP001258207">
    <property type="component" value="Chromosome"/>
</dbReference>